<organism evidence="1 2">
    <name type="scientific">Macrolepiota fuliginosa MF-IS2</name>
    <dbReference type="NCBI Taxonomy" id="1400762"/>
    <lineage>
        <taxon>Eukaryota</taxon>
        <taxon>Fungi</taxon>
        <taxon>Dikarya</taxon>
        <taxon>Basidiomycota</taxon>
        <taxon>Agaricomycotina</taxon>
        <taxon>Agaricomycetes</taxon>
        <taxon>Agaricomycetidae</taxon>
        <taxon>Agaricales</taxon>
        <taxon>Agaricineae</taxon>
        <taxon>Agaricaceae</taxon>
        <taxon>Macrolepiota</taxon>
    </lineage>
</organism>
<accession>A0A9P6C2H0</accession>
<sequence length="92" mass="10690">MKLQEAETDGFLKDYQRLHTEQRDAYIQWHQRAGTFTRSLGQQRSTAVDDASKMLNVAAIERETALRSFLKNARSQVEQSKEQEKVVTFRSV</sequence>
<dbReference type="AlphaFoldDB" id="A0A9P6C2H0"/>
<proteinExistence type="predicted"/>
<keyword evidence="2" id="KW-1185">Reference proteome</keyword>
<name>A0A9P6C2H0_9AGAR</name>
<comment type="caution">
    <text evidence="1">The sequence shown here is derived from an EMBL/GenBank/DDBJ whole genome shotgun (WGS) entry which is preliminary data.</text>
</comment>
<dbReference type="Proteomes" id="UP000807342">
    <property type="component" value="Unassembled WGS sequence"/>
</dbReference>
<evidence type="ECO:0000313" key="1">
    <source>
        <dbReference type="EMBL" id="KAF9446333.1"/>
    </source>
</evidence>
<evidence type="ECO:0000313" key="2">
    <source>
        <dbReference type="Proteomes" id="UP000807342"/>
    </source>
</evidence>
<protein>
    <submittedName>
        <fullName evidence="1">Uncharacterized protein</fullName>
    </submittedName>
</protein>
<dbReference type="OrthoDB" id="3264586at2759"/>
<reference evidence="1" key="1">
    <citation type="submission" date="2020-11" db="EMBL/GenBank/DDBJ databases">
        <authorList>
            <consortium name="DOE Joint Genome Institute"/>
            <person name="Ahrendt S."/>
            <person name="Riley R."/>
            <person name="Andreopoulos W."/>
            <person name="Labutti K."/>
            <person name="Pangilinan J."/>
            <person name="Ruiz-Duenas F.J."/>
            <person name="Barrasa J.M."/>
            <person name="Sanchez-Garcia M."/>
            <person name="Camarero S."/>
            <person name="Miyauchi S."/>
            <person name="Serrano A."/>
            <person name="Linde D."/>
            <person name="Babiker R."/>
            <person name="Drula E."/>
            <person name="Ayuso-Fernandez I."/>
            <person name="Pacheco R."/>
            <person name="Padilla G."/>
            <person name="Ferreira P."/>
            <person name="Barriuso J."/>
            <person name="Kellner H."/>
            <person name="Castanera R."/>
            <person name="Alfaro M."/>
            <person name="Ramirez L."/>
            <person name="Pisabarro A.G."/>
            <person name="Kuo A."/>
            <person name="Tritt A."/>
            <person name="Lipzen A."/>
            <person name="He G."/>
            <person name="Yan M."/>
            <person name="Ng V."/>
            <person name="Cullen D."/>
            <person name="Martin F."/>
            <person name="Rosso M.-N."/>
            <person name="Henrissat B."/>
            <person name="Hibbett D."/>
            <person name="Martinez A.T."/>
            <person name="Grigoriev I.V."/>
        </authorList>
    </citation>
    <scope>NUCLEOTIDE SEQUENCE</scope>
    <source>
        <strain evidence="1">MF-IS2</strain>
    </source>
</reference>
<gene>
    <name evidence="1" type="ORF">P691DRAFT_804366</name>
</gene>
<dbReference type="EMBL" id="MU151251">
    <property type="protein sequence ID" value="KAF9446333.1"/>
    <property type="molecule type" value="Genomic_DNA"/>
</dbReference>